<dbReference type="OrthoDB" id="2309723at2759"/>
<dbReference type="STRING" id="597362.K5X4T8"/>
<evidence type="ECO:0000259" key="7">
    <source>
        <dbReference type="PROSITE" id="PS50048"/>
    </source>
</evidence>
<name>K5X4T8_AGABU</name>
<dbReference type="InParanoid" id="K5X4T8"/>
<feature type="domain" description="Zn(2)-C6 fungal-type" evidence="7">
    <location>
        <begin position="21"/>
        <end position="53"/>
    </location>
</feature>
<dbReference type="InterPro" id="IPR050815">
    <property type="entry name" value="TF_fung"/>
</dbReference>
<evidence type="ECO:0000256" key="6">
    <source>
        <dbReference type="SAM" id="MobiDB-lite"/>
    </source>
</evidence>
<feature type="region of interest" description="Disordered" evidence="6">
    <location>
        <begin position="33"/>
        <end position="66"/>
    </location>
</feature>
<dbReference type="PANTHER" id="PTHR47338">
    <property type="entry name" value="ZN(II)2CYS6 TRANSCRIPTION FACTOR (EUROFUNG)-RELATED"/>
    <property type="match status" value="1"/>
</dbReference>
<dbReference type="Proteomes" id="UP000008493">
    <property type="component" value="Unassembled WGS sequence"/>
</dbReference>
<dbReference type="EMBL" id="JH971392">
    <property type="protein sequence ID" value="EKM78183.1"/>
    <property type="molecule type" value="Genomic_DNA"/>
</dbReference>
<keyword evidence="9" id="KW-1185">Reference proteome</keyword>
<keyword evidence="3" id="KW-0805">Transcription regulation</keyword>
<proteinExistence type="predicted"/>
<reference evidence="9" key="1">
    <citation type="journal article" date="2012" name="Proc. Natl. Acad. Sci. U.S.A.">
        <title>Genome sequence of the button mushroom Agaricus bisporus reveals mechanisms governing adaptation to a humic-rich ecological niche.</title>
        <authorList>
            <person name="Morin E."/>
            <person name="Kohler A."/>
            <person name="Baker A.R."/>
            <person name="Foulongne-Oriol M."/>
            <person name="Lombard V."/>
            <person name="Nagy L.G."/>
            <person name="Ohm R.A."/>
            <person name="Patyshakuliyeva A."/>
            <person name="Brun A."/>
            <person name="Aerts A.L."/>
            <person name="Bailey A.M."/>
            <person name="Billette C."/>
            <person name="Coutinho P.M."/>
            <person name="Deakin G."/>
            <person name="Doddapaneni H."/>
            <person name="Floudas D."/>
            <person name="Grimwood J."/>
            <person name="Hilden K."/>
            <person name="Kuees U."/>
            <person name="LaButti K.M."/>
            <person name="Lapidus A."/>
            <person name="Lindquist E.A."/>
            <person name="Lucas S.M."/>
            <person name="Murat C."/>
            <person name="Riley R.W."/>
            <person name="Salamov A.A."/>
            <person name="Schmutz J."/>
            <person name="Subramanian V."/>
            <person name="Woesten H.A.B."/>
            <person name="Xu J."/>
            <person name="Eastwood D.C."/>
            <person name="Foster G.D."/>
            <person name="Sonnenberg A.S."/>
            <person name="Cullen D."/>
            <person name="de Vries R.P."/>
            <person name="Lundell T."/>
            <person name="Hibbett D.S."/>
            <person name="Henrissat B."/>
            <person name="Burton K.S."/>
            <person name="Kerrigan R.W."/>
            <person name="Challen M.P."/>
            <person name="Grigoriev I.V."/>
            <person name="Martin F."/>
        </authorList>
    </citation>
    <scope>NUCLEOTIDE SEQUENCE [LARGE SCALE GENOMIC DNA]</scope>
    <source>
        <strain evidence="9">JB137-S8 / ATCC MYA-4627 / FGSC 10392</strain>
    </source>
</reference>
<evidence type="ECO:0000313" key="8">
    <source>
        <dbReference type="EMBL" id="EKM78183.1"/>
    </source>
</evidence>
<gene>
    <name evidence="8" type="ORF">AGABI1DRAFT_107443</name>
</gene>
<dbReference type="CDD" id="cd12148">
    <property type="entry name" value="fungal_TF_MHR"/>
    <property type="match status" value="1"/>
</dbReference>
<comment type="subcellular location">
    <subcellularLocation>
        <location evidence="1">Nucleus</location>
    </subcellularLocation>
</comment>
<dbReference type="PROSITE" id="PS00463">
    <property type="entry name" value="ZN2_CY6_FUNGAL_1"/>
    <property type="match status" value="1"/>
</dbReference>
<keyword evidence="2" id="KW-0479">Metal-binding</keyword>
<dbReference type="GO" id="GO:0006351">
    <property type="term" value="P:DNA-templated transcription"/>
    <property type="evidence" value="ECO:0007669"/>
    <property type="project" value="InterPro"/>
</dbReference>
<dbReference type="Pfam" id="PF00172">
    <property type="entry name" value="Zn_clus"/>
    <property type="match status" value="1"/>
</dbReference>
<dbReference type="KEGG" id="abp:AGABI1DRAFT107443"/>
<dbReference type="eggNOG" id="ENOG502QWTJ">
    <property type="taxonomic scope" value="Eukaryota"/>
</dbReference>
<dbReference type="InterPro" id="IPR007219">
    <property type="entry name" value="XnlR_reg_dom"/>
</dbReference>
<dbReference type="InterPro" id="IPR001138">
    <property type="entry name" value="Zn2Cys6_DnaBD"/>
</dbReference>
<dbReference type="InterPro" id="IPR036864">
    <property type="entry name" value="Zn2-C6_fun-type_DNA-bd_sf"/>
</dbReference>
<dbReference type="Pfam" id="PF04082">
    <property type="entry name" value="Fungal_trans"/>
    <property type="match status" value="1"/>
</dbReference>
<dbReference type="Gene3D" id="4.10.240.10">
    <property type="entry name" value="Zn(2)-C6 fungal-type DNA-binding domain"/>
    <property type="match status" value="1"/>
</dbReference>
<dbReference type="PANTHER" id="PTHR47338:SF29">
    <property type="entry name" value="ZN(2)-C6 FUNGAL-TYPE DOMAIN-CONTAINING PROTEIN"/>
    <property type="match status" value="1"/>
</dbReference>
<evidence type="ECO:0000256" key="3">
    <source>
        <dbReference type="ARBA" id="ARBA00023015"/>
    </source>
</evidence>
<dbReference type="SUPFAM" id="SSF57701">
    <property type="entry name" value="Zn2/Cys6 DNA-binding domain"/>
    <property type="match status" value="1"/>
</dbReference>
<dbReference type="GO" id="GO:0000981">
    <property type="term" value="F:DNA-binding transcription factor activity, RNA polymerase II-specific"/>
    <property type="evidence" value="ECO:0007669"/>
    <property type="project" value="InterPro"/>
</dbReference>
<keyword evidence="4" id="KW-0804">Transcription</keyword>
<dbReference type="SMART" id="SM00066">
    <property type="entry name" value="GAL4"/>
    <property type="match status" value="1"/>
</dbReference>
<protein>
    <recommendedName>
        <fullName evidence="7">Zn(2)-C6 fungal-type domain-containing protein</fullName>
    </recommendedName>
</protein>
<dbReference type="CDD" id="cd00067">
    <property type="entry name" value="GAL4"/>
    <property type="match status" value="1"/>
</dbReference>
<evidence type="ECO:0000256" key="5">
    <source>
        <dbReference type="ARBA" id="ARBA00023242"/>
    </source>
</evidence>
<evidence type="ECO:0000256" key="2">
    <source>
        <dbReference type="ARBA" id="ARBA00022723"/>
    </source>
</evidence>
<dbReference type="GO" id="GO:0005634">
    <property type="term" value="C:nucleus"/>
    <property type="evidence" value="ECO:0007669"/>
    <property type="project" value="UniProtKB-SubCell"/>
</dbReference>
<dbReference type="PROSITE" id="PS50048">
    <property type="entry name" value="ZN2_CY6_FUNGAL_2"/>
    <property type="match status" value="1"/>
</dbReference>
<dbReference type="OMA" id="AEDCEYT"/>
<dbReference type="RefSeq" id="XP_007330901.1">
    <property type="nucleotide sequence ID" value="XM_007330839.1"/>
</dbReference>
<organism evidence="8 9">
    <name type="scientific">Agaricus bisporus var. burnettii (strain JB137-S8 / ATCC MYA-4627 / FGSC 10392)</name>
    <name type="common">White button mushroom</name>
    <dbReference type="NCBI Taxonomy" id="597362"/>
    <lineage>
        <taxon>Eukaryota</taxon>
        <taxon>Fungi</taxon>
        <taxon>Dikarya</taxon>
        <taxon>Basidiomycota</taxon>
        <taxon>Agaricomycotina</taxon>
        <taxon>Agaricomycetes</taxon>
        <taxon>Agaricomycetidae</taxon>
        <taxon>Agaricales</taxon>
        <taxon>Agaricineae</taxon>
        <taxon>Agaricaceae</taxon>
        <taxon>Agaricus</taxon>
    </lineage>
</organism>
<dbReference type="GO" id="GO:0008270">
    <property type="term" value="F:zinc ion binding"/>
    <property type="evidence" value="ECO:0007669"/>
    <property type="project" value="InterPro"/>
</dbReference>
<sequence length="542" mass="61141">MAQSSHEASPSGQPILRKGKACANCRRRKMKCDGVRPVCGPCAKSDKAEDCEYTSGSEQSTSQKLEDKIQRLQTRLQDLQTPSSDNPTLTLQQPYVYRSAPASRPLTPEYKEPPQHVKLILTETFLAYACQYGFFLHPERFRISVLYPGPVGHELRPSPCLLFVTYLLGIHFSQDTDLKRQEKTYLDLTIQQLPHDTTSTTIQPRYRLQIIQAEVLLSSYFFANKRPLEGGYHANSAYSLGAASGIQDMRCQNKLPPVFDDVEEGERVNACWAIFTLDRGWAGVLGYNSNTTCTIGGTVVLTTPMPREIEEYASGKYQCEQREGYTIKCFVTGRESRGESPSSRTVLAKSTFLFEKARSLIRVSFPELPDDQRPEYMDQYSRFRTLALTFKSTLPPFEMWLRTQSIDFIRTAYVGITLLEAALINFHAIAVRQGDEKAHQLSLISAHEIFTNSINLASASWNFGFLNPIIAFAWRTAFNVLFQELNSRPSSSSSSARQSCSEDPLHRQLRKGVASFANYSHCCSYINSEVRGMMHLFHGTPS</sequence>
<dbReference type="GeneID" id="18822408"/>
<evidence type="ECO:0000313" key="9">
    <source>
        <dbReference type="Proteomes" id="UP000008493"/>
    </source>
</evidence>
<evidence type="ECO:0000256" key="4">
    <source>
        <dbReference type="ARBA" id="ARBA00023163"/>
    </source>
</evidence>
<dbReference type="HOGENOM" id="CLU_022337_1_1_1"/>
<evidence type="ECO:0000256" key="1">
    <source>
        <dbReference type="ARBA" id="ARBA00004123"/>
    </source>
</evidence>
<dbReference type="GO" id="GO:0003677">
    <property type="term" value="F:DNA binding"/>
    <property type="evidence" value="ECO:0007669"/>
    <property type="project" value="InterPro"/>
</dbReference>
<dbReference type="AlphaFoldDB" id="K5X4T8"/>
<feature type="compositionally biased region" description="Polar residues" evidence="6">
    <location>
        <begin position="54"/>
        <end position="63"/>
    </location>
</feature>
<keyword evidence="5" id="KW-0539">Nucleus</keyword>
<accession>K5X4T8</accession>